<keyword evidence="1" id="KW-0210">Decarboxylase</keyword>
<keyword evidence="5" id="KW-1185">Reference proteome</keyword>
<proteinExistence type="predicted"/>
<dbReference type="InterPro" id="IPR022237">
    <property type="entry name" value="PsiD-like"/>
</dbReference>
<dbReference type="Proteomes" id="UP000325433">
    <property type="component" value="Unassembled WGS sequence"/>
</dbReference>
<dbReference type="InterPro" id="IPR003817">
    <property type="entry name" value="PS_Dcarbxylase"/>
</dbReference>
<dbReference type="GO" id="GO:0004609">
    <property type="term" value="F:phosphatidylserine decarboxylase activity"/>
    <property type="evidence" value="ECO:0007669"/>
    <property type="project" value="InterPro"/>
</dbReference>
<dbReference type="Pfam" id="PF12588">
    <property type="entry name" value="PSDC"/>
    <property type="match status" value="1"/>
</dbReference>
<keyword evidence="2" id="KW-0456">Lyase</keyword>
<gene>
    <name evidence="4" type="ORF">BDV41DRAFT_565231</name>
</gene>
<dbReference type="PANTHER" id="PTHR10067:SF9">
    <property type="entry name" value="PHOSPHATIDYLSERINE DECARBOXYLASE FAMILY PROTEIN (AFU_ORTHOLOGUE AFUA_7G01730)"/>
    <property type="match status" value="1"/>
</dbReference>
<accession>A0A5N6VUN1</accession>
<dbReference type="GO" id="GO:0006646">
    <property type="term" value="P:phosphatidylethanolamine biosynthetic process"/>
    <property type="evidence" value="ECO:0007669"/>
    <property type="project" value="TreeGrafter"/>
</dbReference>
<evidence type="ECO:0000256" key="2">
    <source>
        <dbReference type="ARBA" id="ARBA00023239"/>
    </source>
</evidence>
<evidence type="ECO:0000256" key="1">
    <source>
        <dbReference type="ARBA" id="ARBA00022793"/>
    </source>
</evidence>
<dbReference type="EMBL" id="ML738335">
    <property type="protein sequence ID" value="KAE8312253.1"/>
    <property type="molecule type" value="Genomic_DNA"/>
</dbReference>
<protein>
    <submittedName>
        <fullName evidence="4">Phosphatidylserine decarboxylase-domain-containing protein</fullName>
    </submittedName>
</protein>
<dbReference type="AlphaFoldDB" id="A0A5N6VUN1"/>
<reference evidence="5" key="1">
    <citation type="submission" date="2019-04" db="EMBL/GenBank/DDBJ databases">
        <title>Friends and foes A comparative genomics studyof 23 Aspergillus species from section Flavi.</title>
        <authorList>
            <consortium name="DOE Joint Genome Institute"/>
            <person name="Kjaerbolling I."/>
            <person name="Vesth T."/>
            <person name="Frisvad J.C."/>
            <person name="Nybo J.L."/>
            <person name="Theobald S."/>
            <person name="Kildgaard S."/>
            <person name="Isbrandt T."/>
            <person name="Kuo A."/>
            <person name="Sato A."/>
            <person name="Lyhne E.K."/>
            <person name="Kogle M.E."/>
            <person name="Wiebenga A."/>
            <person name="Kun R.S."/>
            <person name="Lubbers R.J."/>
            <person name="Makela M.R."/>
            <person name="Barry K."/>
            <person name="Chovatia M."/>
            <person name="Clum A."/>
            <person name="Daum C."/>
            <person name="Haridas S."/>
            <person name="He G."/>
            <person name="LaButti K."/>
            <person name="Lipzen A."/>
            <person name="Mondo S."/>
            <person name="Riley R."/>
            <person name="Salamov A."/>
            <person name="Simmons B.A."/>
            <person name="Magnuson J.K."/>
            <person name="Henrissat B."/>
            <person name="Mortensen U.H."/>
            <person name="Larsen T.O."/>
            <person name="Devries R.P."/>
            <person name="Grigoriev I.V."/>
            <person name="Machida M."/>
            <person name="Baker S.E."/>
            <person name="Andersen M.R."/>
        </authorList>
    </citation>
    <scope>NUCLEOTIDE SEQUENCE [LARGE SCALE GENOMIC DNA]</scope>
    <source>
        <strain evidence="5">CBS 130015</strain>
    </source>
</reference>
<sequence>MVDRNLRHIVSFVREVSLEEAKAELPLHPIIQVFQEAVYSSPDLRIFASAMLTEVPGKPPYINDPTGTQQVRDFDHLLRLFNYTMHKAAPQWNIDEYHPTATPSGYAFFLNKTINVHMKKILDYWEIEAHKVIEEDTNLNPNHWYSFEELFGRSRENGEHWGFKSWDDFFTRNFIYYDKLRPVYAPDDDSWVVSACESKPFALQTNVKAYDTFWLKGQPYSVYEMLDNEEEAEQFVKGAIYQAFLSATSYHRWHSPVNGTIKKVKLINGAMFSDPTITGFMKPDGPDPVAPDRAQGYITNVATRALIFIEAPGLVGLMCVVEVGMADASTCEVTVDQGDTVSKGQEIGMFHHGGSTHCLLFREGVNLTWEVGHRPMEDASHDHSHGYHRGSSFHEFQETRHGGVYGNGYGRGAVW</sequence>
<organism evidence="4 5">
    <name type="scientific">Aspergillus transmontanensis</name>
    <dbReference type="NCBI Taxonomy" id="1034304"/>
    <lineage>
        <taxon>Eukaryota</taxon>
        <taxon>Fungi</taxon>
        <taxon>Dikarya</taxon>
        <taxon>Ascomycota</taxon>
        <taxon>Pezizomycotina</taxon>
        <taxon>Eurotiomycetes</taxon>
        <taxon>Eurotiomycetidae</taxon>
        <taxon>Eurotiales</taxon>
        <taxon>Aspergillaceae</taxon>
        <taxon>Aspergillus</taxon>
        <taxon>Aspergillus subgen. Circumdati</taxon>
    </lineage>
</organism>
<evidence type="ECO:0000259" key="3">
    <source>
        <dbReference type="Pfam" id="PF12588"/>
    </source>
</evidence>
<dbReference type="PANTHER" id="PTHR10067">
    <property type="entry name" value="PHOSPHATIDYLSERINE DECARBOXYLASE"/>
    <property type="match status" value="1"/>
</dbReference>
<dbReference type="GO" id="GO:0005739">
    <property type="term" value="C:mitochondrion"/>
    <property type="evidence" value="ECO:0007669"/>
    <property type="project" value="TreeGrafter"/>
</dbReference>
<evidence type="ECO:0000313" key="4">
    <source>
        <dbReference type="EMBL" id="KAE8312253.1"/>
    </source>
</evidence>
<feature type="domain" description="L-tryptophan decarboxylase PsiD-like" evidence="3">
    <location>
        <begin position="28"/>
        <end position="126"/>
    </location>
</feature>
<dbReference type="Pfam" id="PF02666">
    <property type="entry name" value="PS_Dcarbxylase"/>
    <property type="match status" value="1"/>
</dbReference>
<evidence type="ECO:0000313" key="5">
    <source>
        <dbReference type="Proteomes" id="UP000325433"/>
    </source>
</evidence>
<name>A0A5N6VUN1_9EURO</name>